<dbReference type="eggNOG" id="COG2205">
    <property type="taxonomic scope" value="Bacteria"/>
</dbReference>
<evidence type="ECO:0000313" key="2">
    <source>
        <dbReference type="EMBL" id="ETX27914.1"/>
    </source>
</evidence>
<dbReference type="SUPFAM" id="SSF55785">
    <property type="entry name" value="PYP-like sensor domain (PAS domain)"/>
    <property type="match status" value="3"/>
</dbReference>
<dbReference type="Proteomes" id="UP000023430">
    <property type="component" value="Unassembled WGS sequence"/>
</dbReference>
<accession>X7F753</accession>
<dbReference type="AlphaFoldDB" id="X7F753"/>
<dbReference type="RefSeq" id="WP_051492082.1">
    <property type="nucleotide sequence ID" value="NZ_JAME01000025.1"/>
</dbReference>
<gene>
    <name evidence="2" type="ORF">RISW2_10620</name>
</gene>
<reference evidence="2 3" key="1">
    <citation type="submission" date="2014-01" db="EMBL/GenBank/DDBJ databases">
        <title>Roseivivax isoporae LMG 25204 Genome Sequencing.</title>
        <authorList>
            <person name="Lai Q."/>
            <person name="Li G."/>
            <person name="Shao Z."/>
        </authorList>
    </citation>
    <scope>NUCLEOTIDE SEQUENCE [LARGE SCALE GENOMIC DNA]</scope>
    <source>
        <strain evidence="2 3">LMG 25204</strain>
    </source>
</reference>
<dbReference type="InterPro" id="IPR000014">
    <property type="entry name" value="PAS"/>
</dbReference>
<feature type="domain" description="PAS" evidence="1">
    <location>
        <begin position="244"/>
        <end position="296"/>
    </location>
</feature>
<dbReference type="STRING" id="1449351.RISW2_10620"/>
<keyword evidence="3" id="KW-1185">Reference proteome</keyword>
<dbReference type="Gene3D" id="3.30.450.20">
    <property type="entry name" value="PAS domain"/>
    <property type="match status" value="1"/>
</dbReference>
<dbReference type="OrthoDB" id="9797304at2"/>
<proteinExistence type="predicted"/>
<protein>
    <recommendedName>
        <fullName evidence="1">PAS domain-containing protein</fullName>
    </recommendedName>
</protein>
<sequence length="500" mass="53793">MGPGYSLGGVAAALGLGTLAAWLRRDGTALSGDGGTEAPLYLLRGGRMFDACEAGETLIDCLFPPPRPDGTDIGWEAVAGRLRTLYPSLPAAGDAAPGRHAAADADLPDLVLACAGPSLRVSLAGPGAEAALRVALALRTRAVDRLAGLLADAPCPVWETDAAGRVTYANARYQALARAAGDAAPLPVDLTPGSDSESHRAEAPAGAAGDRWFEVVSRRNGEGARHYAIGIDAVVRAEAAQRNFVQTLSKTFSYLPTGLAIFDRNQRLVLFNPALVDLTGLPPERLSTRPNLMTFFDLLREKRVMPEPRDYGTWRADLSRLVAAARDDRYSETWPLSNGLTYRLTGRPHPDGAVAFLLEDISDEVTLSRRFRNELELGQSVIDAFDDAVAVFTATGALALCNAGYRRLWDTDPEALVADATIVDATRHWQHMCRPTPVWGELRDYVTGFGERAGWDADVALADGTPVHCRIEPIHAGATLVRFVPDWQGVQRQERGVRRA</sequence>
<dbReference type="SMART" id="SM00091">
    <property type="entry name" value="PAS"/>
    <property type="match status" value="3"/>
</dbReference>
<comment type="caution">
    <text evidence="2">The sequence shown here is derived from an EMBL/GenBank/DDBJ whole genome shotgun (WGS) entry which is preliminary data.</text>
</comment>
<organism evidence="2 3">
    <name type="scientific">Roseivivax isoporae LMG 25204</name>
    <dbReference type="NCBI Taxonomy" id="1449351"/>
    <lineage>
        <taxon>Bacteria</taxon>
        <taxon>Pseudomonadati</taxon>
        <taxon>Pseudomonadota</taxon>
        <taxon>Alphaproteobacteria</taxon>
        <taxon>Rhodobacterales</taxon>
        <taxon>Roseobacteraceae</taxon>
        <taxon>Roseivivax</taxon>
    </lineage>
</organism>
<evidence type="ECO:0000259" key="1">
    <source>
        <dbReference type="PROSITE" id="PS50112"/>
    </source>
</evidence>
<dbReference type="PATRIC" id="fig|1449351.3.peg.3179"/>
<name>X7F753_9RHOB</name>
<dbReference type="EMBL" id="JAME01000025">
    <property type="protein sequence ID" value="ETX27914.1"/>
    <property type="molecule type" value="Genomic_DNA"/>
</dbReference>
<dbReference type="Pfam" id="PF12860">
    <property type="entry name" value="PAS_7"/>
    <property type="match status" value="1"/>
</dbReference>
<evidence type="ECO:0000313" key="3">
    <source>
        <dbReference type="Proteomes" id="UP000023430"/>
    </source>
</evidence>
<dbReference type="PROSITE" id="PS50112">
    <property type="entry name" value="PAS"/>
    <property type="match status" value="1"/>
</dbReference>
<dbReference type="InterPro" id="IPR035965">
    <property type="entry name" value="PAS-like_dom_sf"/>
</dbReference>